<sequence>MMVMVGIGHMKWLKELILL</sequence>
<proteinExistence type="predicted"/>
<accession>A0A2P2PGB5</accession>
<evidence type="ECO:0000313" key="1">
    <source>
        <dbReference type="EMBL" id="MBX53788.1"/>
    </source>
</evidence>
<reference evidence="1" key="1">
    <citation type="submission" date="2018-02" db="EMBL/GenBank/DDBJ databases">
        <title>Rhizophora mucronata_Transcriptome.</title>
        <authorList>
            <person name="Meera S.P."/>
            <person name="Sreeshan A."/>
            <person name="Augustine A."/>
        </authorList>
    </citation>
    <scope>NUCLEOTIDE SEQUENCE</scope>
    <source>
        <tissue evidence="1">Leaf</tissue>
    </source>
</reference>
<dbReference type="AlphaFoldDB" id="A0A2P2PGB5"/>
<name>A0A2P2PGB5_RHIMU</name>
<protein>
    <submittedName>
        <fullName evidence="1">Uncharacterized protein</fullName>
    </submittedName>
</protein>
<dbReference type="EMBL" id="GGEC01073304">
    <property type="protein sequence ID" value="MBX53788.1"/>
    <property type="molecule type" value="Transcribed_RNA"/>
</dbReference>
<organism evidence="1">
    <name type="scientific">Rhizophora mucronata</name>
    <name type="common">Asiatic mangrove</name>
    <dbReference type="NCBI Taxonomy" id="61149"/>
    <lineage>
        <taxon>Eukaryota</taxon>
        <taxon>Viridiplantae</taxon>
        <taxon>Streptophyta</taxon>
        <taxon>Embryophyta</taxon>
        <taxon>Tracheophyta</taxon>
        <taxon>Spermatophyta</taxon>
        <taxon>Magnoliopsida</taxon>
        <taxon>eudicotyledons</taxon>
        <taxon>Gunneridae</taxon>
        <taxon>Pentapetalae</taxon>
        <taxon>rosids</taxon>
        <taxon>fabids</taxon>
        <taxon>Malpighiales</taxon>
        <taxon>Rhizophoraceae</taxon>
        <taxon>Rhizophora</taxon>
    </lineage>
</organism>